<name>A0A1Q3AY19_CEPFO</name>
<reference evidence="3" key="1">
    <citation type="submission" date="2016-04" db="EMBL/GenBank/DDBJ databases">
        <title>Cephalotus genome sequencing.</title>
        <authorList>
            <person name="Fukushima K."/>
            <person name="Hasebe M."/>
            <person name="Fang X."/>
        </authorList>
    </citation>
    <scope>NUCLEOTIDE SEQUENCE [LARGE SCALE GENOMIC DNA]</scope>
    <source>
        <strain evidence="3">cv. St1</strain>
    </source>
</reference>
<evidence type="ECO:0000259" key="1">
    <source>
        <dbReference type="Pfam" id="PF14244"/>
    </source>
</evidence>
<dbReference type="InterPro" id="IPR029472">
    <property type="entry name" value="Copia-like_N"/>
</dbReference>
<protein>
    <submittedName>
        <fullName evidence="2">UBN2_3 domain-containing protein</fullName>
    </submittedName>
</protein>
<dbReference type="Proteomes" id="UP000187406">
    <property type="component" value="Unassembled WGS sequence"/>
</dbReference>
<feature type="non-terminal residue" evidence="2">
    <location>
        <position position="1"/>
    </location>
</feature>
<dbReference type="AlphaFoldDB" id="A0A1Q3AY19"/>
<dbReference type="OrthoDB" id="5544992at2759"/>
<dbReference type="InParanoid" id="A0A1Q3AY19"/>
<gene>
    <name evidence="2" type="ORF">CFOL_v3_04074</name>
</gene>
<organism evidence="2 3">
    <name type="scientific">Cephalotus follicularis</name>
    <name type="common">Albany pitcher plant</name>
    <dbReference type="NCBI Taxonomy" id="3775"/>
    <lineage>
        <taxon>Eukaryota</taxon>
        <taxon>Viridiplantae</taxon>
        <taxon>Streptophyta</taxon>
        <taxon>Embryophyta</taxon>
        <taxon>Tracheophyta</taxon>
        <taxon>Spermatophyta</taxon>
        <taxon>Magnoliopsida</taxon>
        <taxon>eudicotyledons</taxon>
        <taxon>Gunneridae</taxon>
        <taxon>Pentapetalae</taxon>
        <taxon>rosids</taxon>
        <taxon>fabids</taxon>
        <taxon>Oxalidales</taxon>
        <taxon>Cephalotaceae</taxon>
        <taxon>Cephalotus</taxon>
    </lineage>
</organism>
<comment type="caution">
    <text evidence="2">The sequence shown here is derived from an EMBL/GenBank/DDBJ whole genome shotgun (WGS) entry which is preliminary data.</text>
</comment>
<dbReference type="Pfam" id="PF14244">
    <property type="entry name" value="Retrotran_gag_3"/>
    <property type="match status" value="1"/>
</dbReference>
<evidence type="ECO:0000313" key="3">
    <source>
        <dbReference type="Proteomes" id="UP000187406"/>
    </source>
</evidence>
<feature type="domain" description="Retrotransposon Copia-like N-terminal" evidence="1">
    <location>
        <begin position="11"/>
        <end position="57"/>
    </location>
</feature>
<keyword evidence="3" id="KW-1185">Reference proteome</keyword>
<dbReference type="PANTHER" id="PTHR37610:SF78">
    <property type="entry name" value="GAG-POLYPEPTIDE OF LTR COPIA-TYPE-RELATED"/>
    <property type="match status" value="1"/>
</dbReference>
<feature type="non-terminal residue" evidence="2">
    <location>
        <position position="192"/>
    </location>
</feature>
<evidence type="ECO:0000313" key="2">
    <source>
        <dbReference type="EMBL" id="GAV60544.1"/>
    </source>
</evidence>
<dbReference type="EMBL" id="BDDD01000156">
    <property type="protein sequence ID" value="GAV60544.1"/>
    <property type="molecule type" value="Genomic_DNA"/>
</dbReference>
<proteinExistence type="predicted"/>
<dbReference type="PANTHER" id="PTHR37610">
    <property type="entry name" value="CCHC-TYPE DOMAIN-CONTAINING PROTEIN"/>
    <property type="match status" value="1"/>
</dbReference>
<sequence>IDFNDPLYLLPSDTPSTILVTEHLTGNENYGEWSRAMTIALRAKNRRRFIHGSFKNPVEDSVLLHQWERCNAIVLPWIINTVSKKLFISMYYTKLRQLWDEYASLATLASCACQTSRAYLEHDQQQKLLFFMGLNDSYGGIRSQILMMTPLPIVGQAYSLINQEESHRGIIAGTNNHIDMPAMFYSNSNNYK</sequence>
<accession>A0A1Q3AY19</accession>